<dbReference type="Gene3D" id="1.50.10.10">
    <property type="match status" value="1"/>
</dbReference>
<dbReference type="RefSeq" id="XP_018062698.1">
    <property type="nucleotide sequence ID" value="XM_018223227.1"/>
</dbReference>
<dbReference type="GO" id="GO:0005975">
    <property type="term" value="P:carbohydrate metabolic process"/>
    <property type="evidence" value="ECO:0007669"/>
    <property type="project" value="InterPro"/>
</dbReference>
<dbReference type="InterPro" id="IPR016518">
    <property type="entry name" value="Alpha-L-fucosidase"/>
</dbReference>
<gene>
    <name evidence="5" type="ORF">LY89DRAFT_789144</name>
</gene>
<dbReference type="GO" id="GO:0004560">
    <property type="term" value="F:alpha-L-fucosidase activity"/>
    <property type="evidence" value="ECO:0007669"/>
    <property type="project" value="InterPro"/>
</dbReference>
<dbReference type="GeneID" id="28832953"/>
<dbReference type="STRING" id="149040.A0A132B7W7"/>
<dbReference type="Pfam" id="PF14498">
    <property type="entry name" value="Glyco_hyd_65N_2"/>
    <property type="match status" value="1"/>
</dbReference>
<feature type="domain" description="Alpha fucosidase A-like C-terminal" evidence="3">
    <location>
        <begin position="735"/>
        <end position="776"/>
    </location>
</feature>
<keyword evidence="6" id="KW-1185">Reference proteome</keyword>
<dbReference type="Pfam" id="PF22124">
    <property type="entry name" value="Glyco_hydro_95_cat"/>
    <property type="match status" value="1"/>
</dbReference>
<organism evidence="5 6">
    <name type="scientific">Mollisia scopiformis</name>
    <name type="common">Conifer needle endophyte fungus</name>
    <name type="synonym">Phialocephala scopiformis</name>
    <dbReference type="NCBI Taxonomy" id="149040"/>
    <lineage>
        <taxon>Eukaryota</taxon>
        <taxon>Fungi</taxon>
        <taxon>Dikarya</taxon>
        <taxon>Ascomycota</taxon>
        <taxon>Pezizomycotina</taxon>
        <taxon>Leotiomycetes</taxon>
        <taxon>Helotiales</taxon>
        <taxon>Mollisiaceae</taxon>
        <taxon>Mollisia</taxon>
    </lineage>
</organism>
<dbReference type="OrthoDB" id="2848340at2759"/>
<evidence type="ECO:0000259" key="3">
    <source>
        <dbReference type="Pfam" id="PF21307"/>
    </source>
</evidence>
<proteinExistence type="predicted"/>
<evidence type="ECO:0000259" key="2">
    <source>
        <dbReference type="Pfam" id="PF14498"/>
    </source>
</evidence>
<dbReference type="Proteomes" id="UP000070700">
    <property type="component" value="Unassembled WGS sequence"/>
</dbReference>
<dbReference type="InterPro" id="IPR027414">
    <property type="entry name" value="GH95_N_dom"/>
</dbReference>
<dbReference type="Pfam" id="PF21307">
    <property type="entry name" value="Glyco_hydro_95_C"/>
    <property type="match status" value="1"/>
</dbReference>
<reference evidence="5 6" key="1">
    <citation type="submission" date="2015-10" db="EMBL/GenBank/DDBJ databases">
        <title>Full genome of DAOMC 229536 Phialocephala scopiformis, a fungal endophyte of spruce producing the potent anti-insectan compound rugulosin.</title>
        <authorList>
            <consortium name="DOE Joint Genome Institute"/>
            <person name="Walker A.K."/>
            <person name="Frasz S.L."/>
            <person name="Seifert K.A."/>
            <person name="Miller J.D."/>
            <person name="Mondo S.J."/>
            <person name="Labutti K."/>
            <person name="Lipzen A."/>
            <person name="Dockter R."/>
            <person name="Kennedy M."/>
            <person name="Grigoriev I.V."/>
            <person name="Spatafora J.W."/>
        </authorList>
    </citation>
    <scope>NUCLEOTIDE SEQUENCE [LARGE SCALE GENOMIC DNA]</scope>
    <source>
        <strain evidence="5 6">CBS 120377</strain>
    </source>
</reference>
<feature type="chain" id="PRO_5007287942" evidence="1">
    <location>
        <begin position="28"/>
        <end position="798"/>
    </location>
</feature>
<keyword evidence="1" id="KW-0732">Signal</keyword>
<evidence type="ECO:0000313" key="5">
    <source>
        <dbReference type="EMBL" id="KUJ08343.1"/>
    </source>
</evidence>
<feature type="signal peptide" evidence="1">
    <location>
        <begin position="1"/>
        <end position="27"/>
    </location>
</feature>
<feature type="domain" description="Glycosyl hydrolase family 95 N-terminal" evidence="2">
    <location>
        <begin position="30"/>
        <end position="278"/>
    </location>
</feature>
<dbReference type="SUPFAM" id="SSF48208">
    <property type="entry name" value="Six-hairpin glycosidases"/>
    <property type="match status" value="1"/>
</dbReference>
<dbReference type="InterPro" id="IPR008928">
    <property type="entry name" value="6-hairpin_glycosidase_sf"/>
</dbReference>
<accession>A0A132B7W7</accession>
<dbReference type="AlphaFoldDB" id="A0A132B7W7"/>
<dbReference type="PANTHER" id="PTHR31084:SF3">
    <property type="entry name" value="ALPHA-FUCOSIDASE A"/>
    <property type="match status" value="1"/>
</dbReference>
<dbReference type="PANTHER" id="PTHR31084">
    <property type="entry name" value="ALPHA-L-FUCOSIDASE 2"/>
    <property type="match status" value="1"/>
</dbReference>
<dbReference type="PIRSF" id="PIRSF007663">
    <property type="entry name" value="UCP007663"/>
    <property type="match status" value="1"/>
</dbReference>
<evidence type="ECO:0000256" key="1">
    <source>
        <dbReference type="SAM" id="SignalP"/>
    </source>
</evidence>
<sequence length="798" mass="87315">MPSVSQLIMKILQYLFPLCLVLLQVQSRAIWSSQPALWSDIIRQAYPIGNGRLGAMPFGPPGDESLVLNIDSLWSGGPFENSSYTGGNPTDEKSQYLPGIRQWIFQNGTGNVSELLGNEDNYGSYQVYANLSITIDSIVAGSNYRRSLDFETGLHVTSYTANDGNNYTSTVYCSYPNEVCVYHLSSSAALPEVTITLENQLVDSSLINMTCGNQYARLSGVTQLGAPTGMKFDGMARLYTRTGTAVCDDASGALTIPANSHIREFTLVIGAGTNYDQTKGNVENNFSFKGEDPATYVETVTADAVAQKEGDLRAAHTADYQNLMSQFTLGLPDIAGSADLELSEMLDRYAGTDSSDPYLESLLFTLGRHLFISSERENSLPTNLAGRWSETVTAAWSADYHSNINFQMNHWGVDQTGLGDLQGASWNYIQDTWVPRGTETAQLLYGAPGWVAHDEMNIFGHTGMKDTAQWANYPASAAWMMQHVYDHFSYSQNATWFAAQGYPLMKGIADFWLSQLQPDTYFNDGTVVVNPCNSPEHGPTTFACTHYQQLLPQLFTNILSSISLIPDLEPDTKFIANLTQSLSILDKGLHIGSFNEIKEWKIPDSLGYDFPNDTHRHLSHLVGWYPGYSISSFLSGYTNTTIQSAVRTSLISRGNGTGPDADAGWEKVWRSACWALLNDSQMAYGELHYAIERNFADNGLSMYSAHNPPFQIDANFGIVGAVLAMLVVDLPGREVVLGPAIPKVWGGGSVRGLRIRGGGMVDFDWDEGGVARSAKVVGRDEGKGLRAVNVEGGVLLNV</sequence>
<dbReference type="EMBL" id="KQ947436">
    <property type="protein sequence ID" value="KUJ08343.1"/>
    <property type="molecule type" value="Genomic_DNA"/>
</dbReference>
<dbReference type="KEGG" id="psco:LY89DRAFT_789144"/>
<evidence type="ECO:0000313" key="6">
    <source>
        <dbReference type="Proteomes" id="UP000070700"/>
    </source>
</evidence>
<dbReference type="InterPro" id="IPR012341">
    <property type="entry name" value="6hp_glycosidase-like_sf"/>
</dbReference>
<protein>
    <submittedName>
        <fullName evidence="5">Uncharacterized protein</fullName>
    </submittedName>
</protein>
<dbReference type="InterPro" id="IPR054363">
    <property type="entry name" value="GH95_cat"/>
</dbReference>
<feature type="domain" description="Glycosyl hydrolase family 95 catalytic" evidence="4">
    <location>
        <begin position="311"/>
        <end position="726"/>
    </location>
</feature>
<evidence type="ECO:0000259" key="4">
    <source>
        <dbReference type="Pfam" id="PF22124"/>
    </source>
</evidence>
<dbReference type="InParanoid" id="A0A132B7W7"/>
<name>A0A132B7W7_MOLSC</name>
<dbReference type="InterPro" id="IPR049053">
    <property type="entry name" value="AFCA-like_C"/>
</dbReference>